<accession>A0A068WJ09</accession>
<proteinExistence type="predicted"/>
<evidence type="ECO:0000313" key="4">
    <source>
        <dbReference type="WBParaSite" id="EgrG_000227600"/>
    </source>
</evidence>
<keyword evidence="1" id="KW-0812">Transmembrane</keyword>
<reference evidence="4" key="3">
    <citation type="submission" date="2020-10" db="UniProtKB">
        <authorList>
            <consortium name="WormBaseParasite"/>
        </authorList>
    </citation>
    <scope>IDENTIFICATION</scope>
</reference>
<evidence type="ECO:0000313" key="3">
    <source>
        <dbReference type="Proteomes" id="UP000492820"/>
    </source>
</evidence>
<protein>
    <submittedName>
        <fullName evidence="2 4">Uncharacterized protein</fullName>
    </submittedName>
</protein>
<dbReference type="EMBL" id="LK028580">
    <property type="protein sequence ID" value="CDS20080.1"/>
    <property type="molecule type" value="Genomic_DNA"/>
</dbReference>
<dbReference type="WBParaSite" id="EgrG_000227600">
    <property type="protein sequence ID" value="EgrG_000227600"/>
    <property type="gene ID" value="EgrG_000227600"/>
</dbReference>
<evidence type="ECO:0000256" key="1">
    <source>
        <dbReference type="SAM" id="Phobius"/>
    </source>
</evidence>
<keyword evidence="1" id="KW-0472">Membrane</keyword>
<dbReference type="AlphaFoldDB" id="A0A068WJ09"/>
<sequence>MCIRSNYGAITAWCATFEKIANKKTPTSDSHRNLNQSHHPTNSVFPCNSRGVSSSGSPDIYRCIIIFLLVVTHSLALVTALSSTAIGQQNMVIKANGFEDFPVSVSSLFKHLHRRRTKRTTLQHPERHAWTPDLVTFVCDELTDPCTRAAFLRRHAYHEICSSLPPLYLLPHIDDVIEGSNQSSTYVCTSEDKGVRSTDGLYHRYLQTPSICRKSLEALDTKIRSSLKMDLDMFMDILERSFCVLANSTNNTMLDECIQCRKAYWSWVCTTAFPIFYPLAKLPPLDGGEESATPTTAFAATATTTTTTSLLSSSIKTTETAKLHNQLRNASFSLHRTLLAQPKAGAATAAATGIFVLERVPACMTWCTQVETLCPHFNPSDSTSNGGEPTFLCDESHYQYAPPDSPHSVSYYTDCEFDCCFSEHDFLIDVILDEISPPTGPPSHPSSADHLAADVPITASAETKMWQTGGVRGDRGEGEYFSLTERCLHQQLSDSLGGEAAPPVVDQALLRQPSSLSASTLSNAFLSTVTATIVVVTAHLG</sequence>
<feature type="transmembrane region" description="Helical" evidence="1">
    <location>
        <begin position="60"/>
        <end position="81"/>
    </location>
</feature>
<dbReference type="Proteomes" id="UP000492820">
    <property type="component" value="Unassembled WGS sequence"/>
</dbReference>
<name>A0A068WJ09_ECHGR</name>
<organism evidence="2">
    <name type="scientific">Echinococcus granulosus</name>
    <name type="common">Hydatid tapeworm</name>
    <dbReference type="NCBI Taxonomy" id="6210"/>
    <lineage>
        <taxon>Eukaryota</taxon>
        <taxon>Metazoa</taxon>
        <taxon>Spiralia</taxon>
        <taxon>Lophotrochozoa</taxon>
        <taxon>Platyhelminthes</taxon>
        <taxon>Cestoda</taxon>
        <taxon>Eucestoda</taxon>
        <taxon>Cyclophyllidea</taxon>
        <taxon>Taeniidae</taxon>
        <taxon>Echinococcus</taxon>
        <taxon>Echinococcus granulosus group</taxon>
    </lineage>
</organism>
<gene>
    <name evidence="2" type="ORF">EgrG_000227600</name>
</gene>
<evidence type="ECO:0000313" key="2">
    <source>
        <dbReference type="EMBL" id="CDS20080.1"/>
    </source>
</evidence>
<reference evidence="2 3" key="1">
    <citation type="journal article" date="2013" name="Nature">
        <title>The genomes of four tapeworm species reveal adaptations to parasitism.</title>
        <authorList>
            <person name="Tsai I.J."/>
            <person name="Zarowiecki M."/>
            <person name="Holroyd N."/>
            <person name="Garciarrubio A."/>
            <person name="Sanchez-Flores A."/>
            <person name="Brooks K.L."/>
            <person name="Tracey A."/>
            <person name="Bobes R.J."/>
            <person name="Fragoso G."/>
            <person name="Sciutto E."/>
            <person name="Aslett M."/>
            <person name="Beasley H."/>
            <person name="Bennett H.M."/>
            <person name="Cai J."/>
            <person name="Camicia F."/>
            <person name="Clark R."/>
            <person name="Cucher M."/>
            <person name="De Silva N."/>
            <person name="Day T.A."/>
            <person name="Deplazes P."/>
            <person name="Estrada K."/>
            <person name="Fernandez C."/>
            <person name="Holland P.W."/>
            <person name="Hou J."/>
            <person name="Hu S."/>
            <person name="Huckvale T."/>
            <person name="Hung S.S."/>
            <person name="Kamenetzky L."/>
            <person name="Keane J.A."/>
            <person name="Kiss F."/>
            <person name="Koziol U."/>
            <person name="Lambert O."/>
            <person name="Liu K."/>
            <person name="Luo X."/>
            <person name="Luo Y."/>
            <person name="Macchiaroli N."/>
            <person name="Nichol S."/>
            <person name="Paps J."/>
            <person name="Parkinson J."/>
            <person name="Pouchkina-Stantcheva N."/>
            <person name="Riddiford N."/>
            <person name="Rosenzvit M."/>
            <person name="Salinas G."/>
            <person name="Wasmuth J.D."/>
            <person name="Zamanian M."/>
            <person name="Zheng Y."/>
            <person name="Cai X."/>
            <person name="Soberon X."/>
            <person name="Olson P.D."/>
            <person name="Laclette J.P."/>
            <person name="Brehm K."/>
            <person name="Berriman M."/>
            <person name="Garciarrubio A."/>
            <person name="Bobes R.J."/>
            <person name="Fragoso G."/>
            <person name="Sanchez-Flores A."/>
            <person name="Estrada K."/>
            <person name="Cevallos M.A."/>
            <person name="Morett E."/>
            <person name="Gonzalez V."/>
            <person name="Portillo T."/>
            <person name="Ochoa-Leyva A."/>
            <person name="Jose M.V."/>
            <person name="Sciutto E."/>
            <person name="Landa A."/>
            <person name="Jimenez L."/>
            <person name="Valdes V."/>
            <person name="Carrero J.C."/>
            <person name="Larralde C."/>
            <person name="Morales-Montor J."/>
            <person name="Limon-Lason J."/>
            <person name="Soberon X."/>
            <person name="Laclette J.P."/>
        </authorList>
    </citation>
    <scope>NUCLEOTIDE SEQUENCE [LARGE SCALE GENOMIC DNA]</scope>
</reference>
<keyword evidence="1" id="KW-1133">Transmembrane helix</keyword>
<reference evidence="2" key="2">
    <citation type="submission" date="2014-06" db="EMBL/GenBank/DDBJ databases">
        <authorList>
            <person name="Aslett M."/>
        </authorList>
    </citation>
    <scope>NUCLEOTIDE SEQUENCE</scope>
</reference>
<dbReference type="OrthoDB" id="10047996at2759"/>